<dbReference type="RefSeq" id="WP_004291312.1">
    <property type="nucleotide sequence ID" value="NZ_CABKNQ010000017.1"/>
</dbReference>
<dbReference type="EMBL" id="CP072227">
    <property type="protein sequence ID" value="QUT45216.1"/>
    <property type="molecule type" value="Genomic_DNA"/>
</dbReference>
<dbReference type="GeneID" id="93069068"/>
<evidence type="ECO:0000256" key="2">
    <source>
        <dbReference type="ARBA" id="ARBA00011233"/>
    </source>
</evidence>
<dbReference type="STRING" id="483216.BACEGG_02984"/>
<gene>
    <name evidence="12" type="primary">yvqK</name>
    <name evidence="10" type="synonym">cobO</name>
    <name evidence="11" type="ORF">EAJ03_03960</name>
    <name evidence="8" type="ORF">F2Z23_03955</name>
    <name evidence="9" type="ORF">HF841_13290</name>
    <name evidence="10" type="ORF">INE88_02027</name>
    <name evidence="12" type="ORF">NCTC11155_02309</name>
</gene>
<evidence type="ECO:0000256" key="4">
    <source>
        <dbReference type="ARBA" id="ARBA00022741"/>
    </source>
</evidence>
<keyword evidence="4 6" id="KW-0547">Nucleotide-binding</keyword>
<dbReference type="InterPro" id="IPR036451">
    <property type="entry name" value="CblAdoTrfase-like_sf"/>
</dbReference>
<evidence type="ECO:0000256" key="5">
    <source>
        <dbReference type="ARBA" id="ARBA00022840"/>
    </source>
</evidence>
<evidence type="ECO:0000313" key="16">
    <source>
        <dbReference type="Proteomes" id="UP000520291"/>
    </source>
</evidence>
<dbReference type="PANTHER" id="PTHR12213:SF0">
    <property type="entry name" value="CORRINOID ADENOSYLTRANSFERASE MMAB"/>
    <property type="match status" value="1"/>
</dbReference>
<comment type="similarity">
    <text evidence="1 6">Belongs to the Cob(I)alamin adenosyltransferase family.</text>
</comment>
<dbReference type="EMBL" id="VVZX01000004">
    <property type="protein sequence ID" value="KAA5275854.1"/>
    <property type="molecule type" value="Genomic_DNA"/>
</dbReference>
<protein>
    <recommendedName>
        <fullName evidence="6">Corrinoid adenosyltransferase</fullName>
        <ecNumber evidence="6">2.5.1.17</ecNumber>
    </recommendedName>
    <alternativeName>
        <fullName evidence="6">Cob(II)alamin adenosyltransferase</fullName>
    </alternativeName>
    <alternativeName>
        <fullName evidence="6">Cob(II)yrinic acid a,c-diamide adenosyltransferase</fullName>
    </alternativeName>
    <alternativeName>
        <fullName evidence="6">Cobinamide/cobalamin adenosyltransferase</fullName>
    </alternativeName>
</protein>
<evidence type="ECO:0000256" key="6">
    <source>
        <dbReference type="RuleBase" id="RU366026"/>
    </source>
</evidence>
<dbReference type="GO" id="GO:0005524">
    <property type="term" value="F:ATP binding"/>
    <property type="evidence" value="ECO:0007669"/>
    <property type="project" value="UniProtKB-UniRule"/>
</dbReference>
<evidence type="ECO:0000259" key="7">
    <source>
        <dbReference type="Pfam" id="PF01923"/>
    </source>
</evidence>
<keyword evidence="3 6" id="KW-0808">Transferase</keyword>
<sequence length="187" mass="21265">MKKSLVYTKTGDRGTTSLVGGTRVSKTHIRLEAYGTVDELNSHLGFLITFLSDEHDKLFLQKVQDRLFAVGSYLATDRERTRLKEASIITPEQVETIEHEIDRLDDTLPPLSAFVLPGGCRGAAVCHICRTVCRRAERRILTLAEQADISSELLAYVNRLSDYLFVLSRKMNQDEKKEEIFWNNSCK</sequence>
<dbReference type="EC" id="2.5.1.17" evidence="6"/>
<dbReference type="Proteomes" id="UP000520291">
    <property type="component" value="Unassembled WGS sequence"/>
</dbReference>
<reference evidence="11 14" key="3">
    <citation type="journal article" date="2019" name="Science, e1252229">
        <title>Invertible promoters mediate bacterial phase variation, antibiotic resistance, and host adaptation in the gut.</title>
        <authorList>
            <person name="Jiang X."/>
            <person name="Hall A.B."/>
            <person name="Arthur T.D."/>
            <person name="Plichta D.R."/>
            <person name="Covington C.T."/>
            <person name="Poyet M."/>
            <person name="Crothers J."/>
            <person name="Moses P.L."/>
            <person name="Tolonen A.C."/>
            <person name="Vlamakis H."/>
            <person name="Alm E.J."/>
            <person name="Xavier R.J."/>
        </authorList>
    </citation>
    <scope>NUCLEOTIDE SEQUENCE [LARGE SCALE GENOMIC DNA]</scope>
    <source>
        <strain evidence="11">Bj_0095</strain>
        <strain evidence="14">bj_0095</strain>
    </source>
</reference>
<reference evidence="8 15" key="2">
    <citation type="journal article" date="2019" name="Nat. Med.">
        <title>A library of human gut bacterial isolates paired with longitudinal multiomics data enables mechanistic microbiome research.</title>
        <authorList>
            <person name="Poyet M."/>
            <person name="Groussin M."/>
            <person name="Gibbons S.M."/>
            <person name="Avila-Pacheco J."/>
            <person name="Jiang X."/>
            <person name="Kearney S.M."/>
            <person name="Perrotta A.R."/>
            <person name="Berdy B."/>
            <person name="Zhao S."/>
            <person name="Lieberman T.D."/>
            <person name="Swanson P.K."/>
            <person name="Smith M."/>
            <person name="Roesemann S."/>
            <person name="Alexander J.E."/>
            <person name="Rich S.A."/>
            <person name="Livny J."/>
            <person name="Vlamakis H."/>
            <person name="Clish C."/>
            <person name="Bullock K."/>
            <person name="Deik A."/>
            <person name="Scott J."/>
            <person name="Pierce K.A."/>
            <person name="Xavier R.J."/>
            <person name="Alm E.J."/>
        </authorList>
    </citation>
    <scope>NUCLEOTIDE SEQUENCE [LARGE SCALE GENOMIC DNA]</scope>
    <source>
        <strain evidence="8 15">BIOML-A1</strain>
    </source>
</reference>
<dbReference type="Proteomes" id="UP000291917">
    <property type="component" value="Unassembled WGS sequence"/>
</dbReference>
<dbReference type="AlphaFoldDB" id="A0A380Z9A2"/>
<dbReference type="Gene3D" id="1.20.1200.10">
    <property type="entry name" value="Cobalamin adenosyltransferase-like"/>
    <property type="match status" value="1"/>
</dbReference>
<evidence type="ECO:0000256" key="1">
    <source>
        <dbReference type="ARBA" id="ARBA00007487"/>
    </source>
</evidence>
<organism evidence="12 13">
    <name type="scientific">Bacteroides eggerthii</name>
    <dbReference type="NCBI Taxonomy" id="28111"/>
    <lineage>
        <taxon>Bacteria</taxon>
        <taxon>Pseudomonadati</taxon>
        <taxon>Bacteroidota</taxon>
        <taxon>Bacteroidia</taxon>
        <taxon>Bacteroidales</taxon>
        <taxon>Bacteroidaceae</taxon>
        <taxon>Bacteroides</taxon>
    </lineage>
</organism>
<dbReference type="Pfam" id="PF01923">
    <property type="entry name" value="Cob_adeno_trans"/>
    <property type="match status" value="1"/>
</dbReference>
<dbReference type="GO" id="GO:0008817">
    <property type="term" value="F:corrinoid adenosyltransferase activity"/>
    <property type="evidence" value="ECO:0007669"/>
    <property type="project" value="UniProtKB-UniRule"/>
</dbReference>
<dbReference type="SUPFAM" id="SSF89028">
    <property type="entry name" value="Cobalamin adenosyltransferase-like"/>
    <property type="match status" value="1"/>
</dbReference>
<evidence type="ECO:0000313" key="13">
    <source>
        <dbReference type="Proteomes" id="UP000254424"/>
    </source>
</evidence>
<evidence type="ECO:0000256" key="3">
    <source>
        <dbReference type="ARBA" id="ARBA00022679"/>
    </source>
</evidence>
<reference evidence="9 16" key="4">
    <citation type="submission" date="2020-04" db="EMBL/GenBank/DDBJ databases">
        <authorList>
            <person name="Hitch T.C.A."/>
            <person name="Wylensek D."/>
            <person name="Clavel T."/>
        </authorList>
    </citation>
    <scope>NUCLEOTIDE SEQUENCE [LARGE SCALE GENOMIC DNA]</scope>
    <source>
        <strain evidence="9 16">WCA3-601-WT-5E</strain>
    </source>
</reference>
<comment type="subunit">
    <text evidence="2">Homotrimer.</text>
</comment>
<reference evidence="12 13" key="1">
    <citation type="submission" date="2018-06" db="EMBL/GenBank/DDBJ databases">
        <authorList>
            <consortium name="Pathogen Informatics"/>
            <person name="Doyle S."/>
        </authorList>
    </citation>
    <scope>NUCLEOTIDE SEQUENCE [LARGE SCALE GENOMIC DNA]</scope>
    <source>
        <strain evidence="12 13">NCTC11155</strain>
    </source>
</reference>
<evidence type="ECO:0000313" key="15">
    <source>
        <dbReference type="Proteomes" id="UP000335496"/>
    </source>
</evidence>
<evidence type="ECO:0000313" key="12">
    <source>
        <dbReference type="EMBL" id="SUV42924.1"/>
    </source>
</evidence>
<dbReference type="NCBIfam" id="TIGR00636">
    <property type="entry name" value="PduO_Nterm"/>
    <property type="match status" value="1"/>
</dbReference>
<comment type="pathway">
    <text evidence="6">Cofactor biosynthesis; adenosylcobalamin biosynthesis; adenosylcobalamin from cob(II)yrinate a,c-diamide: step 2/7.</text>
</comment>
<dbReference type="PANTHER" id="PTHR12213">
    <property type="entry name" value="CORRINOID ADENOSYLTRANSFERASE"/>
    <property type="match status" value="1"/>
</dbReference>
<dbReference type="EMBL" id="RCXL01000004">
    <property type="protein sequence ID" value="RYT77189.1"/>
    <property type="molecule type" value="Genomic_DNA"/>
</dbReference>
<evidence type="ECO:0000313" key="9">
    <source>
        <dbReference type="EMBL" id="NME86980.1"/>
    </source>
</evidence>
<evidence type="ECO:0000313" key="10">
    <source>
        <dbReference type="EMBL" id="QUT45216.1"/>
    </source>
</evidence>
<dbReference type="GO" id="GO:0009236">
    <property type="term" value="P:cobalamin biosynthetic process"/>
    <property type="evidence" value="ECO:0007669"/>
    <property type="project" value="UniProtKB-UniRule"/>
</dbReference>
<dbReference type="FunFam" id="1.20.1200.10:FF:000001">
    <property type="entry name" value="Cob(I)yrinic acid a,c-diamide adenosyltransferase"/>
    <property type="match status" value="1"/>
</dbReference>
<evidence type="ECO:0000313" key="8">
    <source>
        <dbReference type="EMBL" id="KAA5275854.1"/>
    </source>
</evidence>
<dbReference type="InterPro" id="IPR016030">
    <property type="entry name" value="CblAdoTrfase-like"/>
</dbReference>
<comment type="catalytic activity">
    <reaction evidence="6">
        <text>2 cob(II)alamin + reduced [electron-transfer flavoprotein] + 2 ATP = 2 adenosylcob(III)alamin + 2 triphosphate + oxidized [electron-transfer flavoprotein] + 3 H(+)</text>
        <dbReference type="Rhea" id="RHEA:28671"/>
        <dbReference type="Rhea" id="RHEA-COMP:10685"/>
        <dbReference type="Rhea" id="RHEA-COMP:10686"/>
        <dbReference type="ChEBI" id="CHEBI:15378"/>
        <dbReference type="ChEBI" id="CHEBI:16304"/>
        <dbReference type="ChEBI" id="CHEBI:18036"/>
        <dbReference type="ChEBI" id="CHEBI:18408"/>
        <dbReference type="ChEBI" id="CHEBI:30616"/>
        <dbReference type="ChEBI" id="CHEBI:57692"/>
        <dbReference type="ChEBI" id="CHEBI:58307"/>
        <dbReference type="EC" id="2.5.1.17"/>
    </reaction>
</comment>
<keyword evidence="15" id="KW-1185">Reference proteome</keyword>
<keyword evidence="5 6" id="KW-0067">ATP-binding</keyword>
<dbReference type="UniPathway" id="UPA00148">
    <property type="reaction ID" value="UER00233"/>
</dbReference>
<dbReference type="KEGG" id="beg:INE88_02027"/>
<dbReference type="Proteomes" id="UP000335496">
    <property type="component" value="Unassembled WGS sequence"/>
</dbReference>
<proteinExistence type="inferred from homology"/>
<accession>A0A380Z9A2</accession>
<dbReference type="EMBL" id="JABAGL010000018">
    <property type="protein sequence ID" value="NME86980.1"/>
    <property type="molecule type" value="Genomic_DNA"/>
</dbReference>
<dbReference type="EMBL" id="UFSX01000002">
    <property type="protein sequence ID" value="SUV42924.1"/>
    <property type="molecule type" value="Genomic_DNA"/>
</dbReference>
<feature type="domain" description="Cobalamin adenosyltransferase-like" evidence="7">
    <location>
        <begin position="6"/>
        <end position="170"/>
    </location>
</feature>
<keyword evidence="6" id="KW-0169">Cobalamin biosynthesis</keyword>
<dbReference type="Proteomes" id="UP000254424">
    <property type="component" value="Unassembled WGS sequence"/>
</dbReference>
<dbReference type="Proteomes" id="UP000679226">
    <property type="component" value="Chromosome"/>
</dbReference>
<dbReference type="InterPro" id="IPR029499">
    <property type="entry name" value="PduO-typ"/>
</dbReference>
<name>A0A380Z9A2_9BACE</name>
<comment type="catalytic activity">
    <reaction evidence="6">
        <text>2 cob(II)yrinate a,c diamide + reduced [electron-transfer flavoprotein] + 2 ATP = 2 adenosylcob(III)yrinate a,c-diamide + 2 triphosphate + oxidized [electron-transfer flavoprotein] + 3 H(+)</text>
        <dbReference type="Rhea" id="RHEA:11528"/>
        <dbReference type="Rhea" id="RHEA-COMP:10685"/>
        <dbReference type="Rhea" id="RHEA-COMP:10686"/>
        <dbReference type="ChEBI" id="CHEBI:15378"/>
        <dbReference type="ChEBI" id="CHEBI:18036"/>
        <dbReference type="ChEBI" id="CHEBI:30616"/>
        <dbReference type="ChEBI" id="CHEBI:57692"/>
        <dbReference type="ChEBI" id="CHEBI:58307"/>
        <dbReference type="ChEBI" id="CHEBI:58503"/>
        <dbReference type="ChEBI" id="CHEBI:58537"/>
        <dbReference type="EC" id="2.5.1.17"/>
    </reaction>
</comment>
<evidence type="ECO:0000313" key="14">
    <source>
        <dbReference type="Proteomes" id="UP000291917"/>
    </source>
</evidence>
<reference evidence="10" key="5">
    <citation type="journal article" date="2021" name="PLoS Genet.">
        <title>Mobile Type VI secretion system loci of the gut Bacteroidales display extensive intra-ecosystem transfer, multi-species spread and geographical clustering.</title>
        <authorList>
            <person name="Garcia-Bayona L."/>
            <person name="Coyne M.J."/>
            <person name="Comstock L.E."/>
        </authorList>
    </citation>
    <scope>NUCLEOTIDE SEQUENCE</scope>
    <source>
        <strain evidence="10">CL11T00C20</strain>
    </source>
</reference>
<dbReference type="OrthoDB" id="9778896at2"/>
<evidence type="ECO:0000313" key="11">
    <source>
        <dbReference type="EMBL" id="RYT77189.1"/>
    </source>
</evidence>